<dbReference type="InParanoid" id="K9U8M7"/>
<evidence type="ECO:0000313" key="3">
    <source>
        <dbReference type="EMBL" id="AFY91190.1"/>
    </source>
</evidence>
<protein>
    <submittedName>
        <fullName evidence="3">Uncharacterized protein</fullName>
    </submittedName>
</protein>
<keyword evidence="4" id="KW-1185">Reference proteome</keyword>
<geneLocation type="plasmid" evidence="3 4">
    <name>pCHRO.01</name>
</geneLocation>
<dbReference type="EMBL" id="CP003598">
    <property type="protein sequence ID" value="AFY91190.1"/>
    <property type="molecule type" value="Genomic_DNA"/>
</dbReference>
<feature type="transmembrane region" description="Helical" evidence="2">
    <location>
        <begin position="21"/>
        <end position="43"/>
    </location>
</feature>
<dbReference type="HOGENOM" id="CLU_164842_0_0_3"/>
<keyword evidence="2" id="KW-1133">Transmembrane helix</keyword>
<evidence type="ECO:0000313" key="4">
    <source>
        <dbReference type="Proteomes" id="UP000010384"/>
    </source>
</evidence>
<dbReference type="OrthoDB" id="532115at2"/>
<proteinExistence type="predicted"/>
<accession>K9U8M7</accession>
<keyword evidence="3" id="KW-0614">Plasmid</keyword>
<feature type="compositionally biased region" description="Basic residues" evidence="1">
    <location>
        <begin position="101"/>
        <end position="113"/>
    </location>
</feature>
<dbReference type="KEGG" id="cthe:Chro_5852"/>
<keyword evidence="2" id="KW-0812">Transmembrane</keyword>
<feature type="transmembrane region" description="Helical" evidence="2">
    <location>
        <begin position="49"/>
        <end position="68"/>
    </location>
</feature>
<gene>
    <name evidence="3" type="ORF">Chro_5852</name>
</gene>
<keyword evidence="2" id="KW-0472">Membrane</keyword>
<dbReference type="AlphaFoldDB" id="K9U8M7"/>
<reference evidence="3 4" key="1">
    <citation type="submission" date="2012-06" db="EMBL/GenBank/DDBJ databases">
        <title>Finished plasmid 1 of genome of Chroococcidiopsis thermalis PCC 7203.</title>
        <authorList>
            <consortium name="US DOE Joint Genome Institute"/>
            <person name="Gugger M."/>
            <person name="Coursin T."/>
            <person name="Rippka R."/>
            <person name="Tandeau De Marsac N."/>
            <person name="Huntemann M."/>
            <person name="Wei C.-L."/>
            <person name="Han J."/>
            <person name="Detter J.C."/>
            <person name="Han C."/>
            <person name="Tapia R."/>
            <person name="Davenport K."/>
            <person name="Daligault H."/>
            <person name="Erkkila T."/>
            <person name="Gu W."/>
            <person name="Munk A.C.C."/>
            <person name="Teshima H."/>
            <person name="Xu Y."/>
            <person name="Chain P."/>
            <person name="Chen A."/>
            <person name="Krypides N."/>
            <person name="Mavromatis K."/>
            <person name="Markowitz V."/>
            <person name="Szeto E."/>
            <person name="Ivanova N."/>
            <person name="Mikhailova N."/>
            <person name="Ovchinnikova G."/>
            <person name="Pagani I."/>
            <person name="Pati A."/>
            <person name="Goodwin L."/>
            <person name="Peters L."/>
            <person name="Pitluck S."/>
            <person name="Woyke T."/>
            <person name="Kerfeld C."/>
        </authorList>
    </citation>
    <scope>NUCLEOTIDE SEQUENCE [LARGE SCALE GENOMIC DNA]</scope>
    <source>
        <strain evidence="3 4">PCC 7203</strain>
        <plasmid evidence="3 4">pCHRO.01</plasmid>
    </source>
</reference>
<dbReference type="RefSeq" id="WP_015163127.1">
    <property type="nucleotide sequence ID" value="NC_019699.1"/>
</dbReference>
<evidence type="ECO:0000256" key="1">
    <source>
        <dbReference type="SAM" id="MobiDB-lite"/>
    </source>
</evidence>
<sequence length="113" mass="13011">MSKQEREFRSVNRVLGQQPRLGPFPADQILPWSAIALIMYMAVKGFLQLSWLATGIAIAWGWATWWTVSANKDFFGKFIGTPRVTKGYQPFASLTGTPTNRKTKKKRHTRRRR</sequence>
<evidence type="ECO:0000256" key="2">
    <source>
        <dbReference type="SAM" id="Phobius"/>
    </source>
</evidence>
<dbReference type="Proteomes" id="UP000010384">
    <property type="component" value="Plasmid pCHRO.01"/>
</dbReference>
<organism evidence="3 4">
    <name type="scientific">Chroococcidiopsis thermalis (strain PCC 7203)</name>
    <dbReference type="NCBI Taxonomy" id="251229"/>
    <lineage>
        <taxon>Bacteria</taxon>
        <taxon>Bacillati</taxon>
        <taxon>Cyanobacteriota</taxon>
        <taxon>Cyanophyceae</taxon>
        <taxon>Chroococcidiopsidales</taxon>
        <taxon>Chroococcidiopsidaceae</taxon>
        <taxon>Chroococcidiopsis</taxon>
    </lineage>
</organism>
<name>K9U8M7_CHRTP</name>
<feature type="region of interest" description="Disordered" evidence="1">
    <location>
        <begin position="89"/>
        <end position="113"/>
    </location>
</feature>
<dbReference type="PATRIC" id="fig|251229.3.peg.6842"/>